<evidence type="ECO:0008006" key="3">
    <source>
        <dbReference type="Google" id="ProtNLM"/>
    </source>
</evidence>
<protein>
    <recommendedName>
        <fullName evidence="3">Catechol O-methyltransferase</fullName>
    </recommendedName>
</protein>
<organism evidence="2">
    <name type="scientific">Alexandrium monilatum</name>
    <dbReference type="NCBI Taxonomy" id="311494"/>
    <lineage>
        <taxon>Eukaryota</taxon>
        <taxon>Sar</taxon>
        <taxon>Alveolata</taxon>
        <taxon>Dinophyceae</taxon>
        <taxon>Gonyaulacales</taxon>
        <taxon>Pyrocystaceae</taxon>
        <taxon>Alexandrium</taxon>
    </lineage>
</organism>
<dbReference type="EMBL" id="HBNR01032693">
    <property type="protein sequence ID" value="CAE4587436.1"/>
    <property type="molecule type" value="Transcribed_RNA"/>
</dbReference>
<name>A0A7S4QNY4_9DINO</name>
<dbReference type="Gene3D" id="3.40.50.150">
    <property type="entry name" value="Vaccinia Virus protein VP39"/>
    <property type="match status" value="1"/>
</dbReference>
<dbReference type="AlphaFoldDB" id="A0A7S4QNY4"/>
<proteinExistence type="predicted"/>
<dbReference type="GO" id="GO:0008171">
    <property type="term" value="F:O-methyltransferase activity"/>
    <property type="evidence" value="ECO:0007669"/>
    <property type="project" value="TreeGrafter"/>
</dbReference>
<gene>
    <name evidence="2" type="ORF">AMON00008_LOCUS22437</name>
</gene>
<evidence type="ECO:0000313" key="2">
    <source>
        <dbReference type="EMBL" id="CAE4587436.1"/>
    </source>
</evidence>
<dbReference type="InterPro" id="IPR029063">
    <property type="entry name" value="SAM-dependent_MTases_sf"/>
</dbReference>
<sequence length="274" mass="29275">MYRRLSHCVDYVTAAARPPSAGSPSHVLGLIEKFGQGLGQWLKVAGGEKAAVTEGALRQRGRLPGYEVSVEFGAFVGYSGIRFACCFLADKPQTELDAGGRGPARRRLRRAAPGGVSLEVDPVHASVARRFVDLAGVSVAAEVWLGLLQDTLALLPERAGEGSGTFSFMDQRGTTFHEDLALLERMRSLPPCAAVTADNVNKPGAPVFLWHLTRCPQFAFSAMLWSLREFASEAVEDWQAAALAGPPTRYCTSGSRACGTHEGPSATASVLRTD</sequence>
<reference evidence="2" key="1">
    <citation type="submission" date="2021-01" db="EMBL/GenBank/DDBJ databases">
        <authorList>
            <person name="Corre E."/>
            <person name="Pelletier E."/>
            <person name="Niang G."/>
            <person name="Scheremetjew M."/>
            <person name="Finn R."/>
            <person name="Kale V."/>
            <person name="Holt S."/>
            <person name="Cochrane G."/>
            <person name="Meng A."/>
            <person name="Brown T."/>
            <person name="Cohen L."/>
        </authorList>
    </citation>
    <scope>NUCLEOTIDE SEQUENCE</scope>
    <source>
        <strain evidence="2">CCMP3105</strain>
    </source>
</reference>
<dbReference type="PANTHER" id="PTHR43836">
    <property type="entry name" value="CATECHOL O-METHYLTRANSFERASE 1-RELATED"/>
    <property type="match status" value="1"/>
</dbReference>
<feature type="region of interest" description="Disordered" evidence="1">
    <location>
        <begin position="254"/>
        <end position="274"/>
    </location>
</feature>
<evidence type="ECO:0000256" key="1">
    <source>
        <dbReference type="SAM" id="MobiDB-lite"/>
    </source>
</evidence>
<dbReference type="PANTHER" id="PTHR43836:SF2">
    <property type="entry name" value="CATECHOL O-METHYLTRANSFERASE 1-RELATED"/>
    <property type="match status" value="1"/>
</dbReference>
<accession>A0A7S4QNY4</accession>